<dbReference type="HOGENOM" id="CLU_3065047_0_0_3"/>
<proteinExistence type="predicted"/>
<name>A7MDN2_PROMT</name>
<keyword evidence="2" id="KW-1185">Reference proteome</keyword>
<dbReference type="Proteomes" id="UP000002535">
    <property type="component" value="Chromosome"/>
</dbReference>
<evidence type="ECO:0000313" key="2">
    <source>
        <dbReference type="Proteomes" id="UP000002535"/>
    </source>
</evidence>
<accession>A7MDN2</accession>
<dbReference type="EMBL" id="CP000095">
    <property type="protein sequence ID" value="ABU23970.1"/>
    <property type="molecule type" value="Genomic_DNA"/>
</dbReference>
<dbReference type="KEGG" id="pmn:PMN2A_2041"/>
<dbReference type="STRING" id="59920.PMN2A_2041"/>
<organism evidence="1 2">
    <name type="scientific">Prochlorococcus marinus (strain NATL2A)</name>
    <dbReference type="NCBI Taxonomy" id="59920"/>
    <lineage>
        <taxon>Bacteria</taxon>
        <taxon>Bacillati</taxon>
        <taxon>Cyanobacteriota</taxon>
        <taxon>Cyanophyceae</taxon>
        <taxon>Synechococcales</taxon>
        <taxon>Prochlorococcaceae</taxon>
        <taxon>Prochlorococcus</taxon>
    </lineage>
</organism>
<protein>
    <submittedName>
        <fullName evidence="1">Uncharacterized protein</fullName>
    </submittedName>
</protein>
<reference evidence="1 2" key="1">
    <citation type="journal article" date="2007" name="PLoS Genet.">
        <title>Patterns and implications of gene gain and loss in the evolution of Prochlorococcus.</title>
        <authorList>
            <person name="Kettler G.C."/>
            <person name="Martiny A.C."/>
            <person name="Huang K."/>
            <person name="Zucker J."/>
            <person name="Coleman M.L."/>
            <person name="Rodrigue S."/>
            <person name="Chen F."/>
            <person name="Lapidus A."/>
            <person name="Ferriera S."/>
            <person name="Johnson J."/>
            <person name="Steglich C."/>
            <person name="Church G.M."/>
            <person name="Richardson P."/>
            <person name="Chisholm S.W."/>
        </authorList>
    </citation>
    <scope>NUCLEOTIDE SEQUENCE [LARGE SCALE GENOMIC DNA]</scope>
    <source>
        <strain evidence="1 2">NATL2A</strain>
    </source>
</reference>
<evidence type="ECO:0000313" key="1">
    <source>
        <dbReference type="EMBL" id="ABU23970.1"/>
    </source>
</evidence>
<gene>
    <name evidence="1" type="ordered locus">PMN2A_2041</name>
</gene>
<sequence>MITPKEIRAGMNQLNGRKILILDFVSSDIVLTQSINDVSIIYLARACFVRLPI</sequence>
<dbReference type="AlphaFoldDB" id="A7MDN2"/>